<accession>A0A509B848</accession>
<proteinExistence type="predicted"/>
<gene>
    <name evidence="1" type="ORF">NCTC6947_00035</name>
</gene>
<dbReference type="AlphaFoldDB" id="A0A509B848"/>
<reference evidence="1" key="1">
    <citation type="submission" date="2019-06" db="EMBL/GenBank/DDBJ databases">
        <authorList>
            <consortium name="Pathogen Informatics"/>
        </authorList>
    </citation>
    <scope>NUCLEOTIDE SEQUENCE</scope>
    <source>
        <strain evidence="1">NCTC6947</strain>
    </source>
</reference>
<protein>
    <submittedName>
        <fullName evidence="1">Uncharacterized protein</fullName>
    </submittedName>
</protein>
<evidence type="ECO:0000313" key="1">
    <source>
        <dbReference type="EMBL" id="VUC68388.1"/>
    </source>
</evidence>
<organism evidence="1">
    <name type="scientific">Salmonella sp. NCTC 6947</name>
    <dbReference type="NCBI Taxonomy" id="2583581"/>
    <lineage>
        <taxon>Bacteria</taxon>
        <taxon>Pseudomonadati</taxon>
        <taxon>Pseudomonadota</taxon>
        <taxon>Gammaproteobacteria</taxon>
        <taxon>Enterobacterales</taxon>
        <taxon>Enterobacteriaceae</taxon>
        <taxon>Salmonella</taxon>
    </lineage>
</organism>
<dbReference type="EMBL" id="CABFNZ010000002">
    <property type="protein sequence ID" value="VUC68388.1"/>
    <property type="molecule type" value="Genomic_DNA"/>
</dbReference>
<sequence length="100" mass="11945">MSHDFYIERKKDKKKAVFNGYAEGVFYKHFHCEKYNAIWSGSNDGQDVSKKGTENALRKILESEEIKNYPDPDRINEIREFYENVVLKSNDQDKFYVHFL</sequence>
<name>A0A509B848_9ENTR</name>